<dbReference type="Pfam" id="PF03033">
    <property type="entry name" value="Glyco_transf_28"/>
    <property type="match status" value="1"/>
</dbReference>
<name>A0A7W7NTJ9_9SPHN</name>
<dbReference type="PANTHER" id="PTHR48050:SF13">
    <property type="entry name" value="STEROL 3-BETA-GLUCOSYLTRANSFERASE UGT80A2"/>
    <property type="match status" value="1"/>
</dbReference>
<feature type="domain" description="Glycosyltransferase family 28 N-terminal" evidence="1">
    <location>
        <begin position="4"/>
        <end position="128"/>
    </location>
</feature>
<dbReference type="GO" id="GO:1901137">
    <property type="term" value="P:carbohydrate derivative biosynthetic process"/>
    <property type="evidence" value="ECO:0007669"/>
    <property type="project" value="UniProtKB-ARBA"/>
</dbReference>
<accession>A0A7W7NTJ9</accession>
<evidence type="ECO:0000259" key="1">
    <source>
        <dbReference type="Pfam" id="PF03033"/>
    </source>
</evidence>
<keyword evidence="2" id="KW-0808">Transferase</keyword>
<dbReference type="EMBL" id="JACHLN010000003">
    <property type="protein sequence ID" value="MBB4839839.1"/>
    <property type="molecule type" value="Genomic_DNA"/>
</dbReference>
<comment type="caution">
    <text evidence="2">The sequence shown here is derived from an EMBL/GenBank/DDBJ whole genome shotgun (WGS) entry which is preliminary data.</text>
</comment>
<gene>
    <name evidence="2" type="ORF">HNP52_002931</name>
</gene>
<protein>
    <submittedName>
        <fullName evidence="2">UDP:flavonoid glycosyltransferase YjiC (YdhE family)</fullName>
    </submittedName>
</protein>
<dbReference type="SUPFAM" id="SSF53756">
    <property type="entry name" value="UDP-Glycosyltransferase/glycogen phosphorylase"/>
    <property type="match status" value="1"/>
</dbReference>
<keyword evidence="3" id="KW-1185">Reference proteome</keyword>
<dbReference type="PANTHER" id="PTHR48050">
    <property type="entry name" value="STEROL 3-BETA-GLUCOSYLTRANSFERASE"/>
    <property type="match status" value="1"/>
</dbReference>
<dbReference type="Gene3D" id="3.40.50.2000">
    <property type="entry name" value="Glycogen Phosphorylase B"/>
    <property type="match status" value="1"/>
</dbReference>
<evidence type="ECO:0000313" key="3">
    <source>
        <dbReference type="Proteomes" id="UP000575241"/>
    </source>
</evidence>
<dbReference type="GO" id="GO:0016758">
    <property type="term" value="F:hexosyltransferase activity"/>
    <property type="evidence" value="ECO:0007669"/>
    <property type="project" value="InterPro"/>
</dbReference>
<proteinExistence type="predicted"/>
<dbReference type="Proteomes" id="UP000575241">
    <property type="component" value="Unassembled WGS sequence"/>
</dbReference>
<sequence>MARIILVTIGSLGDLHPFIAIGQGLTARGEQVLMAVPEDGVEKVRAAGLEAVSILPSYASICDRLGMGEEHLAARILADSSFVIDKILMPSLRSSTAALDRLAAGADVIASSIFAFAGEIVAEKRGLPLASDVLPRNSASLS</sequence>
<dbReference type="InterPro" id="IPR050426">
    <property type="entry name" value="Glycosyltransferase_28"/>
</dbReference>
<dbReference type="RefSeq" id="WP_184168378.1">
    <property type="nucleotide sequence ID" value="NZ_JACHLN010000003.1"/>
</dbReference>
<dbReference type="InterPro" id="IPR004276">
    <property type="entry name" value="GlycoTrans_28_N"/>
</dbReference>
<reference evidence="2 3" key="1">
    <citation type="submission" date="2020-08" db="EMBL/GenBank/DDBJ databases">
        <title>Functional genomics of gut bacteria from endangered species of beetles.</title>
        <authorList>
            <person name="Carlos-Shanley C."/>
        </authorList>
    </citation>
    <scope>NUCLEOTIDE SEQUENCE [LARGE SCALE GENOMIC DNA]</scope>
    <source>
        <strain evidence="2 3">S00224</strain>
    </source>
</reference>
<organism evidence="2 3">
    <name type="scientific">Sphingomonas kyeonggiensis</name>
    <dbReference type="NCBI Taxonomy" id="1268553"/>
    <lineage>
        <taxon>Bacteria</taxon>
        <taxon>Pseudomonadati</taxon>
        <taxon>Pseudomonadota</taxon>
        <taxon>Alphaproteobacteria</taxon>
        <taxon>Sphingomonadales</taxon>
        <taxon>Sphingomonadaceae</taxon>
        <taxon>Sphingomonas</taxon>
    </lineage>
</organism>
<evidence type="ECO:0000313" key="2">
    <source>
        <dbReference type="EMBL" id="MBB4839839.1"/>
    </source>
</evidence>
<dbReference type="GO" id="GO:0005975">
    <property type="term" value="P:carbohydrate metabolic process"/>
    <property type="evidence" value="ECO:0007669"/>
    <property type="project" value="InterPro"/>
</dbReference>
<dbReference type="AlphaFoldDB" id="A0A7W7NTJ9"/>